<keyword evidence="3" id="KW-1185">Reference proteome</keyword>
<dbReference type="EMBL" id="JALJOS010000016">
    <property type="protein sequence ID" value="KAK9828201.1"/>
    <property type="molecule type" value="Genomic_DNA"/>
</dbReference>
<evidence type="ECO:0000313" key="2">
    <source>
        <dbReference type="EMBL" id="KAK9828201.1"/>
    </source>
</evidence>
<dbReference type="Pfam" id="PF06127">
    <property type="entry name" value="Mpo1-like"/>
    <property type="match status" value="1"/>
</dbReference>
<gene>
    <name evidence="2" type="ORF">WJX74_002822</name>
</gene>
<protein>
    <recommendedName>
        <fullName evidence="4">DUF962 domain-containing protein</fullName>
    </recommendedName>
</protein>
<evidence type="ECO:0008006" key="4">
    <source>
        <dbReference type="Google" id="ProtNLM"/>
    </source>
</evidence>
<proteinExistence type="predicted"/>
<sequence>MARSKALPTTYREFWPYYLQEHSAVNTRRLHYLGSTLSLCIFAVAAALGRPSLLAIGLLAGYGPAWVGHYFVECNRPATFKFPFWSLISDFRMWACWLLGTINTELAKASVSQPAVATLS</sequence>
<evidence type="ECO:0000256" key="1">
    <source>
        <dbReference type="SAM" id="Phobius"/>
    </source>
</evidence>
<feature type="transmembrane region" description="Helical" evidence="1">
    <location>
        <begin position="54"/>
        <end position="72"/>
    </location>
</feature>
<dbReference type="PANTHER" id="PTHR34205">
    <property type="entry name" value="TRANSMEMBRANE PROTEIN"/>
    <property type="match status" value="1"/>
</dbReference>
<keyword evidence="1" id="KW-1133">Transmembrane helix</keyword>
<comment type="caution">
    <text evidence="2">The sequence shown here is derived from an EMBL/GenBank/DDBJ whole genome shotgun (WGS) entry which is preliminary data.</text>
</comment>
<dbReference type="PANTHER" id="PTHR34205:SF2">
    <property type="entry name" value="DUF962 DOMAIN-CONTAINING PROTEIN"/>
    <property type="match status" value="1"/>
</dbReference>
<feature type="transmembrane region" description="Helical" evidence="1">
    <location>
        <begin position="30"/>
        <end position="48"/>
    </location>
</feature>
<accession>A0AAW1R449</accession>
<dbReference type="Proteomes" id="UP001438707">
    <property type="component" value="Unassembled WGS sequence"/>
</dbReference>
<keyword evidence="1" id="KW-0472">Membrane</keyword>
<reference evidence="2 3" key="1">
    <citation type="journal article" date="2024" name="Nat. Commun.">
        <title>Phylogenomics reveals the evolutionary origins of lichenization in chlorophyte algae.</title>
        <authorList>
            <person name="Puginier C."/>
            <person name="Libourel C."/>
            <person name="Otte J."/>
            <person name="Skaloud P."/>
            <person name="Haon M."/>
            <person name="Grisel S."/>
            <person name="Petersen M."/>
            <person name="Berrin J.G."/>
            <person name="Delaux P.M."/>
            <person name="Dal Grande F."/>
            <person name="Keller J."/>
        </authorList>
    </citation>
    <scope>NUCLEOTIDE SEQUENCE [LARGE SCALE GENOMIC DNA]</scope>
    <source>
        <strain evidence="2 3">SAG 2145</strain>
    </source>
</reference>
<name>A0AAW1R449_9CHLO</name>
<dbReference type="AlphaFoldDB" id="A0AAW1R449"/>
<evidence type="ECO:0000313" key="3">
    <source>
        <dbReference type="Proteomes" id="UP001438707"/>
    </source>
</evidence>
<dbReference type="InterPro" id="IPR009305">
    <property type="entry name" value="Mpo1-like"/>
</dbReference>
<keyword evidence="1" id="KW-0812">Transmembrane</keyword>
<organism evidence="2 3">
    <name type="scientific">Apatococcus lobatus</name>
    <dbReference type="NCBI Taxonomy" id="904363"/>
    <lineage>
        <taxon>Eukaryota</taxon>
        <taxon>Viridiplantae</taxon>
        <taxon>Chlorophyta</taxon>
        <taxon>core chlorophytes</taxon>
        <taxon>Trebouxiophyceae</taxon>
        <taxon>Chlorellales</taxon>
        <taxon>Chlorellaceae</taxon>
        <taxon>Apatococcus</taxon>
    </lineage>
</organism>